<dbReference type="EC" id="2.7.7.87" evidence="3 13"/>
<organism evidence="16 17">
    <name type="scientific">Paramylibacter kogurei</name>
    <dbReference type="NCBI Taxonomy" id="1889778"/>
    <lineage>
        <taxon>Bacteria</taxon>
        <taxon>Pseudomonadati</taxon>
        <taxon>Pseudomonadota</taxon>
        <taxon>Alphaproteobacteria</taxon>
        <taxon>Rhodobacterales</taxon>
        <taxon>Paracoccaceae</taxon>
        <taxon>Paramylibacter</taxon>
    </lineage>
</organism>
<keyword evidence="17" id="KW-1185">Reference proteome</keyword>
<evidence type="ECO:0000256" key="7">
    <source>
        <dbReference type="ARBA" id="ARBA00022694"/>
    </source>
</evidence>
<comment type="subcellular location">
    <subcellularLocation>
        <location evidence="1 13">Cytoplasm</location>
    </subcellularLocation>
</comment>
<keyword evidence="10 13" id="KW-0067">ATP-binding</keyword>
<feature type="binding site" evidence="14">
    <location>
        <position position="122"/>
    </location>
    <ligand>
        <name>L-threonine</name>
        <dbReference type="ChEBI" id="CHEBI:57926"/>
    </ligand>
</feature>
<dbReference type="GO" id="GO:0005524">
    <property type="term" value="F:ATP binding"/>
    <property type="evidence" value="ECO:0007669"/>
    <property type="project" value="UniProtKB-UniRule"/>
</dbReference>
<evidence type="ECO:0000313" key="16">
    <source>
        <dbReference type="EMBL" id="PIB26129.1"/>
    </source>
</evidence>
<proteinExistence type="inferred from homology"/>
<name>A0A2G5KAD1_9RHOB</name>
<feature type="binding site" evidence="14">
    <location>
        <position position="118"/>
    </location>
    <ligand>
        <name>ATP</name>
        <dbReference type="ChEBI" id="CHEBI:30616"/>
    </ligand>
</feature>
<evidence type="ECO:0000256" key="9">
    <source>
        <dbReference type="ARBA" id="ARBA00022741"/>
    </source>
</evidence>
<dbReference type="Pfam" id="PF03481">
    <property type="entry name" value="Sua5_C"/>
    <property type="match status" value="1"/>
</dbReference>
<dbReference type="GO" id="GO:0008033">
    <property type="term" value="P:tRNA processing"/>
    <property type="evidence" value="ECO:0007669"/>
    <property type="project" value="UniProtKB-KW"/>
</dbReference>
<feature type="binding site" evidence="14">
    <location>
        <position position="144"/>
    </location>
    <ligand>
        <name>ATP</name>
        <dbReference type="ChEBI" id="CHEBI:30616"/>
    </ligand>
</feature>
<dbReference type="RefSeq" id="WP_099591876.1">
    <property type="nucleotide sequence ID" value="NZ_MDGM01000007.1"/>
</dbReference>
<feature type="binding site" evidence="14">
    <location>
        <position position="35"/>
    </location>
    <ligand>
        <name>L-threonine</name>
        <dbReference type="ChEBI" id="CHEBI:57926"/>
    </ligand>
</feature>
<dbReference type="Pfam" id="PF01300">
    <property type="entry name" value="Sua5_yciO_yrdC"/>
    <property type="match status" value="1"/>
</dbReference>
<dbReference type="FunFam" id="3.90.870.10:FF:000009">
    <property type="entry name" value="Threonylcarbamoyl-AMP synthase, putative"/>
    <property type="match status" value="1"/>
</dbReference>
<feature type="binding site" evidence="14">
    <location>
        <position position="142"/>
    </location>
    <ligand>
        <name>L-threonine</name>
        <dbReference type="ChEBI" id="CHEBI:57926"/>
    </ligand>
</feature>
<dbReference type="InterPro" id="IPR017945">
    <property type="entry name" value="DHBP_synth_RibB-like_a/b_dom"/>
</dbReference>
<evidence type="ECO:0000256" key="8">
    <source>
        <dbReference type="ARBA" id="ARBA00022695"/>
    </source>
</evidence>
<accession>A0A2G5KAD1</accession>
<feature type="binding site" evidence="14">
    <location>
        <position position="152"/>
    </location>
    <ligand>
        <name>ATP</name>
        <dbReference type="ChEBI" id="CHEBI:30616"/>
    </ligand>
</feature>
<dbReference type="GO" id="GO:0005737">
    <property type="term" value="C:cytoplasm"/>
    <property type="evidence" value="ECO:0007669"/>
    <property type="project" value="UniProtKB-SubCell"/>
</dbReference>
<dbReference type="SUPFAM" id="SSF55821">
    <property type="entry name" value="YrdC/RibB"/>
    <property type="match status" value="1"/>
</dbReference>
<reference evidence="16 17" key="1">
    <citation type="submission" date="2016-08" db="EMBL/GenBank/DDBJ databases">
        <title>Draft genome of Amylibacter sp. strain 4G11.</title>
        <authorList>
            <person name="Wong S.-K."/>
            <person name="Hamasaki K."/>
            <person name="Yoshizawa S."/>
        </authorList>
    </citation>
    <scope>NUCLEOTIDE SEQUENCE [LARGE SCALE GENOMIC DNA]</scope>
    <source>
        <strain evidence="16 17">4G11</strain>
    </source>
</reference>
<keyword evidence="9 13" id="KW-0547">Nucleotide-binding</keyword>
<keyword evidence="8 13" id="KW-0548">Nucleotidyltransferase</keyword>
<dbReference type="InterPro" id="IPR010923">
    <property type="entry name" value="T(6)A37_SUA5"/>
</dbReference>
<evidence type="ECO:0000256" key="12">
    <source>
        <dbReference type="ARBA" id="ARBA00048366"/>
    </source>
</evidence>
<feature type="binding site" evidence="14">
    <location>
        <position position="67"/>
    </location>
    <ligand>
        <name>L-threonine</name>
        <dbReference type="ChEBI" id="CHEBI:57926"/>
    </ligand>
</feature>
<dbReference type="PANTHER" id="PTHR17490">
    <property type="entry name" value="SUA5"/>
    <property type="match status" value="1"/>
</dbReference>
<evidence type="ECO:0000256" key="4">
    <source>
        <dbReference type="ARBA" id="ARBA00015492"/>
    </source>
</evidence>
<comment type="catalytic activity">
    <reaction evidence="12 13">
        <text>L-threonine + hydrogencarbonate + ATP = L-threonylcarbamoyladenylate + diphosphate + H2O</text>
        <dbReference type="Rhea" id="RHEA:36407"/>
        <dbReference type="ChEBI" id="CHEBI:15377"/>
        <dbReference type="ChEBI" id="CHEBI:17544"/>
        <dbReference type="ChEBI" id="CHEBI:30616"/>
        <dbReference type="ChEBI" id="CHEBI:33019"/>
        <dbReference type="ChEBI" id="CHEBI:57926"/>
        <dbReference type="ChEBI" id="CHEBI:73682"/>
        <dbReference type="EC" id="2.7.7.87"/>
    </reaction>
</comment>
<dbReference type="GO" id="GO:0003725">
    <property type="term" value="F:double-stranded RNA binding"/>
    <property type="evidence" value="ECO:0007669"/>
    <property type="project" value="UniProtKB-UniRule"/>
</dbReference>
<dbReference type="PIRSF" id="PIRSF004930">
    <property type="entry name" value="Tln_factor_SUA5"/>
    <property type="match status" value="1"/>
</dbReference>
<evidence type="ECO:0000256" key="3">
    <source>
        <dbReference type="ARBA" id="ARBA00012584"/>
    </source>
</evidence>
<evidence type="ECO:0000256" key="6">
    <source>
        <dbReference type="ARBA" id="ARBA00022679"/>
    </source>
</evidence>
<feature type="binding site" evidence="14">
    <location>
        <position position="62"/>
    </location>
    <ligand>
        <name>ATP</name>
        <dbReference type="ChEBI" id="CHEBI:30616"/>
    </ligand>
</feature>
<evidence type="ECO:0000259" key="15">
    <source>
        <dbReference type="PROSITE" id="PS51163"/>
    </source>
</evidence>
<dbReference type="NCBIfam" id="TIGR00057">
    <property type="entry name" value="L-threonylcarbamoyladenylate synthase"/>
    <property type="match status" value="1"/>
</dbReference>
<feature type="binding site" evidence="14">
    <location>
        <position position="182"/>
    </location>
    <ligand>
        <name>L-threonine</name>
        <dbReference type="ChEBI" id="CHEBI:57926"/>
    </ligand>
</feature>
<feature type="binding site" evidence="14">
    <location>
        <position position="197"/>
    </location>
    <ligand>
        <name>ATP</name>
        <dbReference type="ChEBI" id="CHEBI:30616"/>
    </ligand>
</feature>
<dbReference type="OrthoDB" id="9814580at2"/>
<keyword evidence="5 13" id="KW-0963">Cytoplasm</keyword>
<sequence length="322" mass="33891">MTNLDTQFFVADDDTIQKSAQILANGGVVAFPTETVYGLGADACNDRAVAKVFAAKGRPSFNPLIIHLANVKDVSKYAIMNEQAKSLAASFWPGPLSMVLPLCKNSPLSDLVTAGLDTVAIRIPKHPVGHALIQTFGGAIAAPSANPSGRISPTKASHVIDGLDQKIDAVLDGGDCQVGLESTIVMPLDDGNVALLRAGGVSIESIEAVIKQPLQHAEQPDVPQSPGQLLSHYAPNAHLRMNVDKPLKNHAHLGFGNVDCDLNLSPQGDLIEAAANLFSMLREIDDFAAQNAHVGISVAPIPEHGLGLAINDRLKRAAAPRD</sequence>
<dbReference type="InterPro" id="IPR005145">
    <property type="entry name" value="Sua5_C"/>
</dbReference>
<evidence type="ECO:0000256" key="5">
    <source>
        <dbReference type="ARBA" id="ARBA00022490"/>
    </source>
</evidence>
<dbReference type="PANTHER" id="PTHR17490:SF16">
    <property type="entry name" value="THREONYLCARBAMOYL-AMP SYNTHASE"/>
    <property type="match status" value="1"/>
</dbReference>
<feature type="binding site" evidence="14">
    <location>
        <position position="233"/>
    </location>
    <ligand>
        <name>ATP</name>
        <dbReference type="ChEBI" id="CHEBI:30616"/>
    </ligand>
</feature>
<evidence type="ECO:0000256" key="10">
    <source>
        <dbReference type="ARBA" id="ARBA00022840"/>
    </source>
</evidence>
<feature type="domain" description="YrdC-like" evidence="15">
    <location>
        <begin position="13"/>
        <end position="201"/>
    </location>
</feature>
<evidence type="ECO:0000313" key="17">
    <source>
        <dbReference type="Proteomes" id="UP000231516"/>
    </source>
</evidence>
<dbReference type="GO" id="GO:0006450">
    <property type="term" value="P:regulation of translational fidelity"/>
    <property type="evidence" value="ECO:0007669"/>
    <property type="project" value="TreeGrafter"/>
</dbReference>
<comment type="similarity">
    <text evidence="2 13">Belongs to the SUA5 family.</text>
</comment>
<comment type="caution">
    <text evidence="16">The sequence shown here is derived from an EMBL/GenBank/DDBJ whole genome shotgun (WGS) entry which is preliminary data.</text>
</comment>
<keyword evidence="6 13" id="KW-0808">Transferase</keyword>
<feature type="binding site" evidence="14">
    <location>
        <position position="58"/>
    </location>
    <ligand>
        <name>ATP</name>
        <dbReference type="ChEBI" id="CHEBI:30616"/>
    </ligand>
</feature>
<evidence type="ECO:0000256" key="1">
    <source>
        <dbReference type="ARBA" id="ARBA00004496"/>
    </source>
</evidence>
<dbReference type="Proteomes" id="UP000231516">
    <property type="component" value="Unassembled WGS sequence"/>
</dbReference>
<protein>
    <recommendedName>
        <fullName evidence="4 13">Threonylcarbamoyl-AMP synthase</fullName>
        <shortName evidence="13">TC-AMP synthase</shortName>
        <ecNumber evidence="3 13">2.7.7.87</ecNumber>
    </recommendedName>
    <alternativeName>
        <fullName evidence="11 13">L-threonylcarbamoyladenylate synthase</fullName>
    </alternativeName>
</protein>
<dbReference type="InterPro" id="IPR006070">
    <property type="entry name" value="Sua5-like_dom"/>
</dbReference>
<dbReference type="InterPro" id="IPR038385">
    <property type="entry name" value="Sua5/YwlC_C"/>
</dbReference>
<dbReference type="Gene3D" id="3.90.870.10">
    <property type="entry name" value="DHBP synthase"/>
    <property type="match status" value="1"/>
</dbReference>
<dbReference type="PROSITE" id="PS51163">
    <property type="entry name" value="YRDC"/>
    <property type="match status" value="1"/>
</dbReference>
<dbReference type="InterPro" id="IPR050156">
    <property type="entry name" value="TC-AMP_synthase_SUA5"/>
</dbReference>
<evidence type="ECO:0000256" key="2">
    <source>
        <dbReference type="ARBA" id="ARBA00007663"/>
    </source>
</evidence>
<gene>
    <name evidence="16" type="ORF">BFP76_14330</name>
</gene>
<keyword evidence="7 13" id="KW-0819">tRNA processing</keyword>
<evidence type="ECO:0000256" key="11">
    <source>
        <dbReference type="ARBA" id="ARBA00029774"/>
    </source>
</evidence>
<dbReference type="GO" id="GO:0061710">
    <property type="term" value="F:L-threonylcarbamoyladenylate synthase"/>
    <property type="evidence" value="ECO:0007669"/>
    <property type="project" value="UniProtKB-EC"/>
</dbReference>
<dbReference type="Gene3D" id="3.40.50.11030">
    <property type="entry name" value="Threonylcarbamoyl-AMP synthase, C-terminal domain"/>
    <property type="match status" value="1"/>
</dbReference>
<dbReference type="GO" id="GO:0000049">
    <property type="term" value="F:tRNA binding"/>
    <property type="evidence" value="ECO:0007669"/>
    <property type="project" value="TreeGrafter"/>
</dbReference>
<evidence type="ECO:0000256" key="13">
    <source>
        <dbReference type="PIRNR" id="PIRNR004930"/>
    </source>
</evidence>
<comment type="function">
    <text evidence="13">Required for the formation of a threonylcarbamoyl group on adenosine at position 37 (t(6)A37) in tRNAs that read codons beginning with adenine.</text>
</comment>
<dbReference type="AlphaFoldDB" id="A0A2G5KAD1"/>
<evidence type="ECO:0000256" key="14">
    <source>
        <dbReference type="PIRSR" id="PIRSR004930-1"/>
    </source>
</evidence>
<dbReference type="EMBL" id="MDGM01000007">
    <property type="protein sequence ID" value="PIB26129.1"/>
    <property type="molecule type" value="Genomic_DNA"/>
</dbReference>